<proteinExistence type="predicted"/>
<evidence type="ECO:0008006" key="2">
    <source>
        <dbReference type="Google" id="ProtNLM"/>
    </source>
</evidence>
<protein>
    <recommendedName>
        <fullName evidence="2">Transposase Tc1-like domain-containing protein</fullName>
    </recommendedName>
</protein>
<dbReference type="VEuPathDB" id="FungiDB:PPTG_18284"/>
<dbReference type="Gene3D" id="3.30.420.10">
    <property type="entry name" value="Ribonuclease H-like superfamily/Ribonuclease H"/>
    <property type="match status" value="1"/>
</dbReference>
<dbReference type="InterPro" id="IPR036397">
    <property type="entry name" value="RNaseH_sf"/>
</dbReference>
<dbReference type="GO" id="GO:0003676">
    <property type="term" value="F:nucleic acid binding"/>
    <property type="evidence" value="ECO:0007669"/>
    <property type="project" value="InterPro"/>
</dbReference>
<dbReference type="EMBL" id="KI695791">
    <property type="protein sequence ID" value="ETM34328.1"/>
    <property type="molecule type" value="Genomic_DNA"/>
</dbReference>
<dbReference type="PANTHER" id="PTHR47169:SF2">
    <property type="entry name" value="OS01G0541250 PROTEIN"/>
    <property type="match status" value="1"/>
</dbReference>
<accession>W2MFB9</accession>
<dbReference type="Proteomes" id="UP000054532">
    <property type="component" value="Unassembled WGS sequence"/>
</dbReference>
<sequence length="139" mass="16644">MRHLATGVFCRATTRVKPKLTDVHKARRLAFALAHVERVFGGRDYRMHRMYDYVHVDEKWFNLYKVSTRYYLTKDELAPYQTCPNRHYIGKVMFLVAVARPRYDAKRKTYVDGKIGIYPIVEYVRAQRSWQIEQKALLR</sequence>
<evidence type="ECO:0000313" key="1">
    <source>
        <dbReference type="EMBL" id="ETM34328.1"/>
    </source>
</evidence>
<reference evidence="1" key="1">
    <citation type="submission" date="2013-11" db="EMBL/GenBank/DDBJ databases">
        <title>The Genome Sequence of Phytophthora parasitica IAC_01/95.</title>
        <authorList>
            <consortium name="The Broad Institute Genomics Platform"/>
            <person name="Russ C."/>
            <person name="Tyler B."/>
            <person name="Panabieres F."/>
            <person name="Shan W."/>
            <person name="Tripathy S."/>
            <person name="Grunwald N."/>
            <person name="Machado M."/>
            <person name="Johnson C.S."/>
            <person name="Arredondo F."/>
            <person name="Hong C."/>
            <person name="Coffey M."/>
            <person name="Young S.K."/>
            <person name="Zeng Q."/>
            <person name="Gargeya S."/>
            <person name="Fitzgerald M."/>
            <person name="Abouelleil A."/>
            <person name="Alvarado L."/>
            <person name="Chapman S.B."/>
            <person name="Gainer-Dewar J."/>
            <person name="Goldberg J."/>
            <person name="Griggs A."/>
            <person name="Gujja S."/>
            <person name="Hansen M."/>
            <person name="Howarth C."/>
            <person name="Imamovic A."/>
            <person name="Ireland A."/>
            <person name="Larimer J."/>
            <person name="McCowan C."/>
            <person name="Murphy C."/>
            <person name="Pearson M."/>
            <person name="Poon T.W."/>
            <person name="Priest M."/>
            <person name="Roberts A."/>
            <person name="Saif S."/>
            <person name="Shea T."/>
            <person name="Sykes S."/>
            <person name="Wortman J."/>
            <person name="Nusbaum C."/>
            <person name="Birren B."/>
        </authorList>
    </citation>
    <scope>NUCLEOTIDE SEQUENCE [LARGE SCALE GENOMIC DNA]</scope>
    <source>
        <strain evidence="1">IAC_01/95</strain>
    </source>
</reference>
<dbReference type="PANTHER" id="PTHR47169">
    <property type="entry name" value="OS01G0541250 PROTEIN"/>
    <property type="match status" value="1"/>
</dbReference>
<organism evidence="1">
    <name type="scientific">Phytophthora nicotianae</name>
    <name type="common">Potato buckeye rot agent</name>
    <name type="synonym">Phytophthora parasitica</name>
    <dbReference type="NCBI Taxonomy" id="4792"/>
    <lineage>
        <taxon>Eukaryota</taxon>
        <taxon>Sar</taxon>
        <taxon>Stramenopiles</taxon>
        <taxon>Oomycota</taxon>
        <taxon>Peronosporomycetes</taxon>
        <taxon>Peronosporales</taxon>
        <taxon>Peronosporaceae</taxon>
        <taxon>Phytophthora</taxon>
    </lineage>
</organism>
<gene>
    <name evidence="1" type="ORF">L914_18566</name>
</gene>
<dbReference type="AlphaFoldDB" id="W2MFB9"/>
<name>W2MFB9_PHYNI</name>